<gene>
    <name evidence="1" type="ORF">AMECASPLE_002821</name>
</gene>
<evidence type="ECO:0000313" key="2">
    <source>
        <dbReference type="Proteomes" id="UP001469553"/>
    </source>
</evidence>
<reference evidence="1 2" key="1">
    <citation type="submission" date="2021-06" db="EMBL/GenBank/DDBJ databases">
        <authorList>
            <person name="Palmer J.M."/>
        </authorList>
    </citation>
    <scope>NUCLEOTIDE SEQUENCE [LARGE SCALE GENOMIC DNA]</scope>
    <source>
        <strain evidence="1 2">AS_MEX2019</strain>
        <tissue evidence="1">Muscle</tissue>
    </source>
</reference>
<evidence type="ECO:0000313" key="1">
    <source>
        <dbReference type="EMBL" id="MEQ2302081.1"/>
    </source>
</evidence>
<organism evidence="1 2">
    <name type="scientific">Ameca splendens</name>
    <dbReference type="NCBI Taxonomy" id="208324"/>
    <lineage>
        <taxon>Eukaryota</taxon>
        <taxon>Metazoa</taxon>
        <taxon>Chordata</taxon>
        <taxon>Craniata</taxon>
        <taxon>Vertebrata</taxon>
        <taxon>Euteleostomi</taxon>
        <taxon>Actinopterygii</taxon>
        <taxon>Neopterygii</taxon>
        <taxon>Teleostei</taxon>
        <taxon>Neoteleostei</taxon>
        <taxon>Acanthomorphata</taxon>
        <taxon>Ovalentaria</taxon>
        <taxon>Atherinomorphae</taxon>
        <taxon>Cyprinodontiformes</taxon>
        <taxon>Goodeidae</taxon>
        <taxon>Ameca</taxon>
    </lineage>
</organism>
<protein>
    <submittedName>
        <fullName evidence="1">Uncharacterized protein</fullName>
    </submittedName>
</protein>
<dbReference type="Proteomes" id="UP001469553">
    <property type="component" value="Unassembled WGS sequence"/>
</dbReference>
<proteinExistence type="predicted"/>
<accession>A0ABV0Z7Q5</accession>
<keyword evidence="2" id="KW-1185">Reference proteome</keyword>
<dbReference type="EMBL" id="JAHRIP010056534">
    <property type="protein sequence ID" value="MEQ2302081.1"/>
    <property type="molecule type" value="Genomic_DNA"/>
</dbReference>
<comment type="caution">
    <text evidence="1">The sequence shown here is derived from an EMBL/GenBank/DDBJ whole genome shotgun (WGS) entry which is preliminary data.</text>
</comment>
<name>A0ABV0Z7Q5_9TELE</name>
<sequence>MQMRVSLHADETITKHTTLCYDNQISQTHTFIHSVPQEDLEQYSRQTLDLQLSILETQKATHITSNDAFNTHWKRQNRSVVFCQMHLSIYASRWRVWRAVSFKIK</sequence>